<gene>
    <name evidence="2" type="ORF">LVY65_01010</name>
</gene>
<protein>
    <recommendedName>
        <fullName evidence="4">Lipoprotein</fullName>
    </recommendedName>
</protein>
<dbReference type="Proteomes" id="UP001139410">
    <property type="component" value="Unassembled WGS sequence"/>
</dbReference>
<accession>A0A9X1QKK8</accession>
<organism evidence="2 3">
    <name type="scientific">Sphingomonas cremea</name>
    <dbReference type="NCBI Taxonomy" id="2904799"/>
    <lineage>
        <taxon>Bacteria</taxon>
        <taxon>Pseudomonadati</taxon>
        <taxon>Pseudomonadota</taxon>
        <taxon>Alphaproteobacteria</taxon>
        <taxon>Sphingomonadales</taxon>
        <taxon>Sphingomonadaceae</taxon>
        <taxon>Sphingomonas</taxon>
    </lineage>
</organism>
<dbReference type="RefSeq" id="WP_235066152.1">
    <property type="nucleotide sequence ID" value="NZ_JAKFGM010000001.1"/>
</dbReference>
<evidence type="ECO:0000313" key="2">
    <source>
        <dbReference type="EMBL" id="MCF2513648.1"/>
    </source>
</evidence>
<reference evidence="2" key="1">
    <citation type="submission" date="2022-01" db="EMBL/GenBank/DDBJ databases">
        <authorList>
            <person name="Jo J.-H."/>
            <person name="Im W.-T."/>
        </authorList>
    </citation>
    <scope>NUCLEOTIDE SEQUENCE</scope>
    <source>
        <strain evidence="2">G124</strain>
    </source>
</reference>
<evidence type="ECO:0008006" key="4">
    <source>
        <dbReference type="Google" id="ProtNLM"/>
    </source>
</evidence>
<dbReference type="AlphaFoldDB" id="A0A9X1QKK8"/>
<comment type="caution">
    <text evidence="2">The sequence shown here is derived from an EMBL/GenBank/DDBJ whole genome shotgun (WGS) entry which is preliminary data.</text>
</comment>
<evidence type="ECO:0000256" key="1">
    <source>
        <dbReference type="SAM" id="SignalP"/>
    </source>
</evidence>
<evidence type="ECO:0000313" key="3">
    <source>
        <dbReference type="Proteomes" id="UP001139410"/>
    </source>
</evidence>
<sequence>MTRGLPLLASLLLASCGHDAQPETNSDPVTNAAAVEQPANQCMPPTLAMENGAQPFGQGSALLGEFKANFAAAFERSCAKGLFKEKPLIDPKAADQKQLFLVNAPEANIASIYLSKIDANRMVLEYPFLTGDGRTQVPSADELEEAIYCEVVGATPEEQEASGRCLAD</sequence>
<proteinExistence type="predicted"/>
<keyword evidence="3" id="KW-1185">Reference proteome</keyword>
<name>A0A9X1QKK8_9SPHN</name>
<dbReference type="EMBL" id="JAKFGM010000001">
    <property type="protein sequence ID" value="MCF2513648.1"/>
    <property type="molecule type" value="Genomic_DNA"/>
</dbReference>
<keyword evidence="1" id="KW-0732">Signal</keyword>
<dbReference type="PROSITE" id="PS51257">
    <property type="entry name" value="PROKAR_LIPOPROTEIN"/>
    <property type="match status" value="1"/>
</dbReference>
<feature type="signal peptide" evidence="1">
    <location>
        <begin position="1"/>
        <end position="20"/>
    </location>
</feature>
<feature type="chain" id="PRO_5040750589" description="Lipoprotein" evidence="1">
    <location>
        <begin position="21"/>
        <end position="168"/>
    </location>
</feature>